<sequence>MHFKRARAGFTLIELIVVMAIMGILIAATASTFQNSRIKGKDAKRKSDLKQIQSALEAYIGDHGLYPVSTAGVITACGDGTAVCSWGSAFKDENGTVYMAKVPIDSDYPTFSYEYFVSSDRKQYQLFAYLEDSNDPDLHTYTGKNCPDANHVCNYGISSTNTTPTATLP</sequence>
<dbReference type="Proteomes" id="UP000246104">
    <property type="component" value="Unassembled WGS sequence"/>
</dbReference>
<comment type="subcellular location">
    <subcellularLocation>
        <location evidence="1">Membrane</location>
        <topology evidence="1">Single-pass membrane protein</topology>
    </subcellularLocation>
</comment>
<accession>A0A317JN39</accession>
<evidence type="ECO:0008006" key="9">
    <source>
        <dbReference type="Google" id="ProtNLM"/>
    </source>
</evidence>
<dbReference type="EMBL" id="PSRQ01000055">
    <property type="protein sequence ID" value="PWU22820.1"/>
    <property type="molecule type" value="Genomic_DNA"/>
</dbReference>
<dbReference type="PROSITE" id="PS00409">
    <property type="entry name" value="PROKAR_NTER_METHYL"/>
    <property type="match status" value="1"/>
</dbReference>
<proteinExistence type="predicted"/>
<evidence type="ECO:0000313" key="7">
    <source>
        <dbReference type="EMBL" id="PWU22820.1"/>
    </source>
</evidence>
<feature type="transmembrane region" description="Helical" evidence="6">
    <location>
        <begin position="12"/>
        <end position="33"/>
    </location>
</feature>
<dbReference type="Gene3D" id="3.30.700.10">
    <property type="entry name" value="Glycoprotein, Type 4 Pilin"/>
    <property type="match status" value="1"/>
</dbReference>
<evidence type="ECO:0000256" key="3">
    <source>
        <dbReference type="ARBA" id="ARBA00022692"/>
    </source>
</evidence>
<evidence type="ECO:0000256" key="2">
    <source>
        <dbReference type="ARBA" id="ARBA00022481"/>
    </source>
</evidence>
<dbReference type="SUPFAM" id="SSF54523">
    <property type="entry name" value="Pili subunits"/>
    <property type="match status" value="1"/>
</dbReference>
<keyword evidence="2" id="KW-0488">Methylation</keyword>
<dbReference type="InterPro" id="IPR000983">
    <property type="entry name" value="Bac_GSPG_pilin"/>
</dbReference>
<dbReference type="PANTHER" id="PTHR30093:SF44">
    <property type="entry name" value="TYPE II SECRETION SYSTEM CORE PROTEIN G"/>
    <property type="match status" value="1"/>
</dbReference>
<dbReference type="GO" id="GO:0016020">
    <property type="term" value="C:membrane"/>
    <property type="evidence" value="ECO:0007669"/>
    <property type="project" value="UniProtKB-SubCell"/>
</dbReference>
<organism evidence="7 8">
    <name type="scientific">Candidatus Cerribacteria bacterium 'Amazon FNV 2010 28 9'</name>
    <dbReference type="NCBI Taxonomy" id="2081795"/>
    <lineage>
        <taxon>Bacteria</taxon>
        <taxon>Candidatus Cerribacteria</taxon>
    </lineage>
</organism>
<dbReference type="Pfam" id="PF07963">
    <property type="entry name" value="N_methyl"/>
    <property type="match status" value="1"/>
</dbReference>
<evidence type="ECO:0000256" key="4">
    <source>
        <dbReference type="ARBA" id="ARBA00022989"/>
    </source>
</evidence>
<dbReference type="InterPro" id="IPR045584">
    <property type="entry name" value="Pilin-like"/>
</dbReference>
<dbReference type="GO" id="GO:0015627">
    <property type="term" value="C:type II protein secretion system complex"/>
    <property type="evidence" value="ECO:0007669"/>
    <property type="project" value="InterPro"/>
</dbReference>
<gene>
    <name evidence="7" type="ORF">C5B42_05045</name>
</gene>
<evidence type="ECO:0000313" key="8">
    <source>
        <dbReference type="Proteomes" id="UP000246104"/>
    </source>
</evidence>
<evidence type="ECO:0000256" key="5">
    <source>
        <dbReference type="ARBA" id="ARBA00023136"/>
    </source>
</evidence>
<dbReference type="GO" id="GO:0015628">
    <property type="term" value="P:protein secretion by the type II secretion system"/>
    <property type="evidence" value="ECO:0007669"/>
    <property type="project" value="InterPro"/>
</dbReference>
<dbReference type="PRINTS" id="PR00813">
    <property type="entry name" value="BCTERIALGSPG"/>
</dbReference>
<comment type="caution">
    <text evidence="7">The sequence shown here is derived from an EMBL/GenBank/DDBJ whole genome shotgun (WGS) entry which is preliminary data.</text>
</comment>
<name>A0A317JN39_9BACT</name>
<dbReference type="PANTHER" id="PTHR30093">
    <property type="entry name" value="GENERAL SECRETION PATHWAY PROTEIN G"/>
    <property type="match status" value="1"/>
</dbReference>
<keyword evidence="4 6" id="KW-1133">Transmembrane helix</keyword>
<evidence type="ECO:0000256" key="1">
    <source>
        <dbReference type="ARBA" id="ARBA00004167"/>
    </source>
</evidence>
<keyword evidence="5 6" id="KW-0472">Membrane</keyword>
<evidence type="ECO:0000256" key="6">
    <source>
        <dbReference type="SAM" id="Phobius"/>
    </source>
</evidence>
<protein>
    <recommendedName>
        <fullName evidence="9">Type II secretion system protein GspG C-terminal domain-containing protein</fullName>
    </recommendedName>
</protein>
<dbReference type="NCBIfam" id="TIGR02532">
    <property type="entry name" value="IV_pilin_GFxxxE"/>
    <property type="match status" value="1"/>
</dbReference>
<reference evidence="7 8" key="1">
    <citation type="submission" date="2018-02" db="EMBL/GenBank/DDBJ databases">
        <title>Genomic Reconstructions from Amazon Rainforest and Pasture Soil Reveal Novel Insights into the Physiology of Candidate Phyla in Tropical Sites.</title>
        <authorList>
            <person name="Kroeger M.E."/>
            <person name="Delmont T."/>
            <person name="Eren A.M."/>
            <person name="Guo J."/>
            <person name="Meyer K.M."/>
            <person name="Khan K."/>
            <person name="Rodrigues J.L.M."/>
            <person name="Bohannan B.J.M."/>
            <person name="Tringe S."/>
            <person name="Borges C.D."/>
            <person name="Tiedje J."/>
            <person name="Tsai S.M."/>
            <person name="Nusslein K."/>
        </authorList>
    </citation>
    <scope>NUCLEOTIDE SEQUENCE [LARGE SCALE GENOMIC DNA]</scope>
    <source>
        <strain evidence="7">Amazon FNV 2010 28 9</strain>
    </source>
</reference>
<dbReference type="InterPro" id="IPR012902">
    <property type="entry name" value="N_methyl_site"/>
</dbReference>
<dbReference type="AlphaFoldDB" id="A0A317JN39"/>
<keyword evidence="3 6" id="KW-0812">Transmembrane</keyword>